<name>A0ACB8CZS8_DERSI</name>
<dbReference type="Proteomes" id="UP000821865">
    <property type="component" value="Chromosome 4"/>
</dbReference>
<accession>A0ACB8CZS8</accession>
<evidence type="ECO:0000313" key="2">
    <source>
        <dbReference type="Proteomes" id="UP000821865"/>
    </source>
</evidence>
<gene>
    <name evidence="1" type="ORF">HPB49_019362</name>
</gene>
<evidence type="ECO:0000313" key="1">
    <source>
        <dbReference type="EMBL" id="KAH7954517.1"/>
    </source>
</evidence>
<organism evidence="1 2">
    <name type="scientific">Dermacentor silvarum</name>
    <name type="common">Tick</name>
    <dbReference type="NCBI Taxonomy" id="543639"/>
    <lineage>
        <taxon>Eukaryota</taxon>
        <taxon>Metazoa</taxon>
        <taxon>Ecdysozoa</taxon>
        <taxon>Arthropoda</taxon>
        <taxon>Chelicerata</taxon>
        <taxon>Arachnida</taxon>
        <taxon>Acari</taxon>
        <taxon>Parasitiformes</taxon>
        <taxon>Ixodida</taxon>
        <taxon>Ixodoidea</taxon>
        <taxon>Ixodidae</taxon>
        <taxon>Rhipicephalinae</taxon>
        <taxon>Dermacentor</taxon>
    </lineage>
</organism>
<reference evidence="1" key="1">
    <citation type="submission" date="2020-05" db="EMBL/GenBank/DDBJ databases">
        <title>Large-scale comparative analyses of tick genomes elucidate their genetic diversity and vector capacities.</title>
        <authorList>
            <person name="Jia N."/>
            <person name="Wang J."/>
            <person name="Shi W."/>
            <person name="Du L."/>
            <person name="Sun Y."/>
            <person name="Zhan W."/>
            <person name="Jiang J."/>
            <person name="Wang Q."/>
            <person name="Zhang B."/>
            <person name="Ji P."/>
            <person name="Sakyi L.B."/>
            <person name="Cui X."/>
            <person name="Yuan T."/>
            <person name="Jiang B."/>
            <person name="Yang W."/>
            <person name="Lam T.T.-Y."/>
            <person name="Chang Q."/>
            <person name="Ding S."/>
            <person name="Wang X."/>
            <person name="Zhu J."/>
            <person name="Ruan X."/>
            <person name="Zhao L."/>
            <person name="Wei J."/>
            <person name="Que T."/>
            <person name="Du C."/>
            <person name="Cheng J."/>
            <person name="Dai P."/>
            <person name="Han X."/>
            <person name="Huang E."/>
            <person name="Gao Y."/>
            <person name="Liu J."/>
            <person name="Shao H."/>
            <person name="Ye R."/>
            <person name="Li L."/>
            <person name="Wei W."/>
            <person name="Wang X."/>
            <person name="Wang C."/>
            <person name="Yang T."/>
            <person name="Huo Q."/>
            <person name="Li W."/>
            <person name="Guo W."/>
            <person name="Chen H."/>
            <person name="Zhou L."/>
            <person name="Ni X."/>
            <person name="Tian J."/>
            <person name="Zhou Y."/>
            <person name="Sheng Y."/>
            <person name="Liu T."/>
            <person name="Pan Y."/>
            <person name="Xia L."/>
            <person name="Li J."/>
            <person name="Zhao F."/>
            <person name="Cao W."/>
        </authorList>
    </citation>
    <scope>NUCLEOTIDE SEQUENCE</scope>
    <source>
        <strain evidence="1">Dsil-2018</strain>
    </source>
</reference>
<dbReference type="EMBL" id="CM023473">
    <property type="protein sequence ID" value="KAH7954517.1"/>
    <property type="molecule type" value="Genomic_DNA"/>
</dbReference>
<sequence length="476" mass="54096">MEIVVTPAEDTPTTDGQELKNERQHSSDASRASPPPPPTVGCRTDYAGMRSSVFLDVHAPMEVSTSVVLRFCRENVLSHYFRLLAMVGWRPLVDTSEHVRCQPALQTLNVMHNLVLFILLVLGHVLQYMSCFRRDGIVSYRSQAFDTSAVVRHDGLVHGKDMTCGSSWFAVYLLPAVMQVVAYVVALMHTRSHENEQFQSLVEKVFLQLTPTDVWNVSKKRIKRRLHAVCAAGVLWSVASLASQVLNVYAGGTLRLKWMYVAEDDEEVHYFLFGALVTMQLFHDIVSMTIATSYAIHCQLLLVYLQNMSQAVRERRMTFLEFFRGVEEARKSVRYLNQKQALAVTVQTIWVTSRTVVCFCALLGTPWTHWSRFLADWLNVLVWLSLVLIPLVQASRLSSTCRHVRELGLELTARPFVYRDAPQSELDTFLLFTTSLRMQAKLCALPVTKRTVIFVFLFIGISLFISVQLDIVGFRP</sequence>
<comment type="caution">
    <text evidence="1">The sequence shown here is derived from an EMBL/GenBank/DDBJ whole genome shotgun (WGS) entry which is preliminary data.</text>
</comment>
<keyword evidence="2" id="KW-1185">Reference proteome</keyword>
<protein>
    <submittedName>
        <fullName evidence="1">Uncharacterized protein</fullName>
    </submittedName>
</protein>
<proteinExistence type="predicted"/>